<dbReference type="Gene3D" id="3.40.570.10">
    <property type="entry name" value="Extracellular Endonuclease, subunit A"/>
    <property type="match status" value="1"/>
</dbReference>
<dbReference type="PANTHER" id="PTHR13966">
    <property type="entry name" value="ENDONUCLEASE RELATED"/>
    <property type="match status" value="1"/>
</dbReference>
<dbReference type="PANTHER" id="PTHR13966:SF5">
    <property type="entry name" value="ENDONUCLEASE G, MITOCHONDRIAL"/>
    <property type="match status" value="1"/>
</dbReference>
<evidence type="ECO:0000313" key="5">
    <source>
        <dbReference type="EMBL" id="PJZ47543.1"/>
    </source>
</evidence>
<dbReference type="SMART" id="SM00477">
    <property type="entry name" value="NUC"/>
    <property type="match status" value="1"/>
</dbReference>
<dbReference type="Pfam" id="PF01223">
    <property type="entry name" value="Endonuclease_NS"/>
    <property type="match status" value="1"/>
</dbReference>
<gene>
    <name evidence="5" type="ORF">CH362_18555</name>
</gene>
<evidence type="ECO:0000259" key="3">
    <source>
        <dbReference type="SMART" id="SM00477"/>
    </source>
</evidence>
<evidence type="ECO:0000259" key="4">
    <source>
        <dbReference type="SMART" id="SM00892"/>
    </source>
</evidence>
<accession>A0A2M9Y7W7</accession>
<evidence type="ECO:0000313" key="6">
    <source>
        <dbReference type="Proteomes" id="UP000231926"/>
    </source>
</evidence>
<evidence type="ECO:0008006" key="7">
    <source>
        <dbReference type="Google" id="ProtNLM"/>
    </source>
</evidence>
<reference evidence="5 6" key="1">
    <citation type="submission" date="2017-07" db="EMBL/GenBank/DDBJ databases">
        <title>Leptospira spp. isolated from tropical soils.</title>
        <authorList>
            <person name="Thibeaux R."/>
            <person name="Iraola G."/>
            <person name="Ferres I."/>
            <person name="Bierque E."/>
            <person name="Girault D."/>
            <person name="Soupe-Gilbert M.-E."/>
            <person name="Picardeau M."/>
            <person name="Goarant C."/>
        </authorList>
    </citation>
    <scope>NUCLEOTIDE SEQUENCE [LARGE SCALE GENOMIC DNA]</scope>
    <source>
        <strain evidence="5 6">FH4-C-A2</strain>
    </source>
</reference>
<dbReference type="GO" id="GO:0000014">
    <property type="term" value="F:single-stranded DNA endodeoxyribonuclease activity"/>
    <property type="evidence" value="ECO:0007669"/>
    <property type="project" value="TreeGrafter"/>
</dbReference>
<sequence length="284" mass="32736">MRCSKVVNVRFLLITILNFTFCTFDSSFTQYGPGKPSIHDLRISSNCPFNLPVSLYPTTSKFSQIIEREGYTSGYSNFYKTSLWVCEEITKEELMGDAKRKDRFLSEPNVLPGNRAELSDYKSSGYDRGHLAAADNYKNDQRLNDETFFLSNISPQIHIFNAGIWKRLEQQIRDWVKLHGKIYVITGPLYLERGQEALGSLSRLKFIGKNKVAVPSHFYKILVKDEKDISVLAFVIRHEASSSKVQLYTFLTSVDWIEEHSEINFLPALPVTEEYLESRVGEFW</sequence>
<evidence type="ECO:0000256" key="2">
    <source>
        <dbReference type="PIRSR" id="PIRSR640255-2"/>
    </source>
</evidence>
<dbReference type="GO" id="GO:0003676">
    <property type="term" value="F:nucleic acid binding"/>
    <property type="evidence" value="ECO:0007669"/>
    <property type="project" value="InterPro"/>
</dbReference>
<dbReference type="Proteomes" id="UP000231926">
    <property type="component" value="Unassembled WGS sequence"/>
</dbReference>
<name>A0A2M9Y7W7_9LEPT</name>
<dbReference type="InterPro" id="IPR044929">
    <property type="entry name" value="DNA/RNA_non-sp_Endonuclease_sf"/>
</dbReference>
<feature type="domain" description="ENPP1-3/EXOG-like endonuclease/phosphodiesterase" evidence="3">
    <location>
        <begin position="68"/>
        <end position="272"/>
    </location>
</feature>
<feature type="binding site" evidence="2">
    <location>
        <position position="161"/>
    </location>
    <ligand>
        <name>Mg(2+)</name>
        <dbReference type="ChEBI" id="CHEBI:18420"/>
        <note>catalytic</note>
    </ligand>
</feature>
<dbReference type="EMBL" id="NPDR01000016">
    <property type="protein sequence ID" value="PJZ47543.1"/>
    <property type="molecule type" value="Genomic_DNA"/>
</dbReference>
<dbReference type="InterPro" id="IPR001604">
    <property type="entry name" value="Endo_G_ENPP1-like_dom"/>
</dbReference>
<comment type="caution">
    <text evidence="5">The sequence shown here is derived from an EMBL/GenBank/DDBJ whole genome shotgun (WGS) entry which is preliminary data.</text>
</comment>
<organism evidence="5 6">
    <name type="scientific">Leptospira saintgironsiae</name>
    <dbReference type="NCBI Taxonomy" id="2023183"/>
    <lineage>
        <taxon>Bacteria</taxon>
        <taxon>Pseudomonadati</taxon>
        <taxon>Spirochaetota</taxon>
        <taxon>Spirochaetia</taxon>
        <taxon>Leptospirales</taxon>
        <taxon>Leptospiraceae</taxon>
        <taxon>Leptospira</taxon>
    </lineage>
</organism>
<dbReference type="InterPro" id="IPR040255">
    <property type="entry name" value="Non-specific_endonuclease"/>
</dbReference>
<dbReference type="CDD" id="cd00091">
    <property type="entry name" value="NUC"/>
    <property type="match status" value="1"/>
</dbReference>
<dbReference type="InterPro" id="IPR020821">
    <property type="entry name" value="ENPP1-3/EXOG-like_nuc-like"/>
</dbReference>
<dbReference type="GO" id="GO:0004521">
    <property type="term" value="F:RNA endonuclease activity"/>
    <property type="evidence" value="ECO:0007669"/>
    <property type="project" value="TreeGrafter"/>
</dbReference>
<dbReference type="OrthoDB" id="9770276at2"/>
<feature type="active site" description="Proton acceptor" evidence="1">
    <location>
        <position position="130"/>
    </location>
</feature>
<feature type="domain" description="DNA/RNA non-specific endonuclease/pyrophosphatase/phosphodiesterase" evidence="4">
    <location>
        <begin position="67"/>
        <end position="272"/>
    </location>
</feature>
<protein>
    <recommendedName>
        <fullName evidence="7">Endonuclease</fullName>
    </recommendedName>
</protein>
<dbReference type="AlphaFoldDB" id="A0A2M9Y7W7"/>
<evidence type="ECO:0000256" key="1">
    <source>
        <dbReference type="PIRSR" id="PIRSR640255-1"/>
    </source>
</evidence>
<dbReference type="SMART" id="SM00892">
    <property type="entry name" value="Endonuclease_NS"/>
    <property type="match status" value="1"/>
</dbReference>
<proteinExistence type="predicted"/>
<keyword evidence="2" id="KW-0479">Metal-binding</keyword>
<dbReference type="GO" id="GO:0046872">
    <property type="term" value="F:metal ion binding"/>
    <property type="evidence" value="ECO:0007669"/>
    <property type="project" value="UniProtKB-KW"/>
</dbReference>
<dbReference type="SUPFAM" id="SSF54060">
    <property type="entry name" value="His-Me finger endonucleases"/>
    <property type="match status" value="1"/>
</dbReference>
<dbReference type="InterPro" id="IPR044925">
    <property type="entry name" value="His-Me_finger_sf"/>
</dbReference>
<keyword evidence="6" id="KW-1185">Reference proteome</keyword>